<dbReference type="RefSeq" id="WP_152289935.1">
    <property type="nucleotide sequence ID" value="NZ_VTPV01000005.1"/>
</dbReference>
<sequence length="80" mass="9028">MKIDGTLQMFHSNDERDVKTVNQNLIKAKLNNKDYKVEIITHLGQSFEASDSTEHFGTIKITRKKDNSEITIDFVGGVAC</sequence>
<proteinExistence type="predicted"/>
<organism evidence="1 2">
    <name type="scientific">Chryseobacterium viscerum</name>
    <dbReference type="NCBI Taxonomy" id="1037377"/>
    <lineage>
        <taxon>Bacteria</taxon>
        <taxon>Pseudomonadati</taxon>
        <taxon>Bacteroidota</taxon>
        <taxon>Flavobacteriia</taxon>
        <taxon>Flavobacteriales</taxon>
        <taxon>Weeksellaceae</taxon>
        <taxon>Chryseobacterium group</taxon>
        <taxon>Chryseobacterium</taxon>
    </lineage>
</organism>
<reference evidence="1 2" key="1">
    <citation type="journal article" date="2019" name="Stand. Genomic Sci.">
        <title>Draft Whole-Genome Sequence of a Novel Chryseobacterium viscerum Strain Isolated from Fresh Water at Dripping Springs, New Mexico.</title>
        <authorList>
            <person name="Kyndt J.A."/>
            <person name="Moore T.C."/>
        </authorList>
    </citation>
    <scope>NUCLEOTIDE SEQUENCE [LARGE SCALE GENOMIC DNA]</scope>
    <source>
        <strain evidence="1 2">DPS</strain>
    </source>
</reference>
<dbReference type="EMBL" id="VTPV01000005">
    <property type="protein sequence ID" value="KAB1230847.1"/>
    <property type="molecule type" value="Genomic_DNA"/>
</dbReference>
<comment type="caution">
    <text evidence="1">The sequence shown here is derived from an EMBL/GenBank/DDBJ whole genome shotgun (WGS) entry which is preliminary data.</text>
</comment>
<gene>
    <name evidence="1" type="ORF">F8D52_10665</name>
</gene>
<evidence type="ECO:0000313" key="2">
    <source>
        <dbReference type="Proteomes" id="UP000326384"/>
    </source>
</evidence>
<keyword evidence="2" id="KW-1185">Reference proteome</keyword>
<accession>A0A5N4BQZ6</accession>
<evidence type="ECO:0000313" key="1">
    <source>
        <dbReference type="EMBL" id="KAB1230847.1"/>
    </source>
</evidence>
<dbReference type="Proteomes" id="UP000326384">
    <property type="component" value="Unassembled WGS sequence"/>
</dbReference>
<name>A0A5N4BQZ6_9FLAO</name>
<protein>
    <submittedName>
        <fullName evidence="1">Uncharacterized protein</fullName>
    </submittedName>
</protein>